<dbReference type="EMBL" id="FNIA01000002">
    <property type="protein sequence ID" value="SDM40616.1"/>
    <property type="molecule type" value="Genomic_DNA"/>
</dbReference>
<sequence length="352" mass="39849">MNEEQVEYPVDDDLAWCYEAVQGVSRTFAITIEELEEPTARHICLGYLLCRVADTVEDAGHIPPAEKAELLRLYADVLDADDPATAEEFRTAVDEWLPEERDEDWTVVAESPRVVRTYRRLPPEAKDAILPPVLELTNGMAEFVERHADSGGLRIQTLDELEEYCWYVAGTVGSLVTGLVTRGTTDRRESRLRENARSFGLLLQLVNVAKDVSDDYHEENNVYLPAEWLESEGVDRDAVCDPENEEAVATVIERVVDHASGYLDDTQTYLEALPERRGNTLSAWGIPYLLAVATLRELRERPADVVREGGVKVSRMEVMAIIHWFRESGDRQALERVRQTIEQKPLHEADLS</sequence>
<dbReference type="GO" id="GO:0045338">
    <property type="term" value="P:farnesyl diphosphate metabolic process"/>
    <property type="evidence" value="ECO:0007669"/>
    <property type="project" value="InterPro"/>
</dbReference>
<dbReference type="RefSeq" id="WP_089731286.1">
    <property type="nucleotide sequence ID" value="NZ_FNIA01000002.1"/>
</dbReference>
<dbReference type="Pfam" id="PF00494">
    <property type="entry name" value="SQS_PSY"/>
    <property type="match status" value="1"/>
</dbReference>
<dbReference type="SFLD" id="SFLDG01018">
    <property type="entry name" value="Squalene/Phytoene_Synthase_Lik"/>
    <property type="match status" value="1"/>
</dbReference>
<dbReference type="SUPFAM" id="SSF48576">
    <property type="entry name" value="Terpenoid synthases"/>
    <property type="match status" value="1"/>
</dbReference>
<gene>
    <name evidence="1" type="ORF">SAMN05192554_10241</name>
</gene>
<dbReference type="InterPro" id="IPR033904">
    <property type="entry name" value="Trans_IPPS_HH"/>
</dbReference>
<evidence type="ECO:0000313" key="2">
    <source>
        <dbReference type="Proteomes" id="UP000199370"/>
    </source>
</evidence>
<reference evidence="1 2" key="1">
    <citation type="submission" date="2016-10" db="EMBL/GenBank/DDBJ databases">
        <authorList>
            <person name="de Groot N.N."/>
        </authorList>
    </citation>
    <scope>NUCLEOTIDE SEQUENCE [LARGE SCALE GENOMIC DNA]</scope>
    <source>
        <strain evidence="2">EB21,IBRC-M 10013,KCTC 4048</strain>
    </source>
</reference>
<dbReference type="InterPro" id="IPR044844">
    <property type="entry name" value="Trans_IPPS_euk-type"/>
</dbReference>
<dbReference type="Proteomes" id="UP000199370">
    <property type="component" value="Unassembled WGS sequence"/>
</dbReference>
<proteinExistence type="predicted"/>
<dbReference type="AlphaFoldDB" id="A0A1G9SYZ3"/>
<keyword evidence="2" id="KW-1185">Reference proteome</keyword>
<dbReference type="GO" id="GO:0051996">
    <property type="term" value="F:squalene synthase [NAD(P)H] activity"/>
    <property type="evidence" value="ECO:0007669"/>
    <property type="project" value="InterPro"/>
</dbReference>
<dbReference type="OrthoDB" id="192754at2157"/>
<dbReference type="PANTHER" id="PTHR11626:SF2">
    <property type="entry name" value="SQUALENE SYNTHASE"/>
    <property type="match status" value="1"/>
</dbReference>
<dbReference type="CDD" id="cd00683">
    <property type="entry name" value="Trans_IPPS_HH"/>
    <property type="match status" value="1"/>
</dbReference>
<dbReference type="PANTHER" id="PTHR11626">
    <property type="entry name" value="FARNESYL-DIPHOSPHATE FARNESYLTRANSFERASE"/>
    <property type="match status" value="1"/>
</dbReference>
<keyword evidence="1" id="KW-0808">Transferase</keyword>
<dbReference type="InterPro" id="IPR002060">
    <property type="entry name" value="Squ/phyt_synthse"/>
</dbReference>
<evidence type="ECO:0000313" key="1">
    <source>
        <dbReference type="EMBL" id="SDM40616.1"/>
    </source>
</evidence>
<dbReference type="SFLD" id="SFLDS00005">
    <property type="entry name" value="Isoprenoid_Synthase_Type_I"/>
    <property type="match status" value="1"/>
</dbReference>
<protein>
    <submittedName>
        <fullName evidence="1">Farnesyl-diphosphate farnesyltransferase</fullName>
    </submittedName>
</protein>
<dbReference type="STRING" id="996166.SAMN05192554_10241"/>
<dbReference type="Gene3D" id="1.10.600.10">
    <property type="entry name" value="Farnesyl Diphosphate Synthase"/>
    <property type="match status" value="1"/>
</dbReference>
<name>A0A1G9SYZ3_9EURY</name>
<organism evidence="1 2">
    <name type="scientific">Haloarchaeobius iranensis</name>
    <dbReference type="NCBI Taxonomy" id="996166"/>
    <lineage>
        <taxon>Archaea</taxon>
        <taxon>Methanobacteriati</taxon>
        <taxon>Methanobacteriota</taxon>
        <taxon>Stenosarchaea group</taxon>
        <taxon>Halobacteria</taxon>
        <taxon>Halobacteriales</taxon>
        <taxon>Halorubellaceae</taxon>
        <taxon>Haloarchaeobius</taxon>
    </lineage>
</organism>
<dbReference type="InterPro" id="IPR008949">
    <property type="entry name" value="Isoprenoid_synthase_dom_sf"/>
</dbReference>
<accession>A0A1G9SYZ3</accession>